<dbReference type="GO" id="GO:0016020">
    <property type="term" value="C:membrane"/>
    <property type="evidence" value="ECO:0007669"/>
    <property type="project" value="UniProtKB-SubCell"/>
</dbReference>
<evidence type="ECO:0000256" key="6">
    <source>
        <dbReference type="ARBA" id="ARBA00022989"/>
    </source>
</evidence>
<evidence type="ECO:0000256" key="1">
    <source>
        <dbReference type="ARBA" id="ARBA00004479"/>
    </source>
</evidence>
<name>A0A834T834_9FABA</name>
<dbReference type="Gene3D" id="3.80.10.10">
    <property type="entry name" value="Ribonuclease Inhibitor"/>
    <property type="match status" value="2"/>
</dbReference>
<comment type="subcellular location">
    <subcellularLocation>
        <location evidence="1">Membrane</location>
        <topology evidence="1">Single-pass type I membrane protein</topology>
    </subcellularLocation>
</comment>
<dbReference type="Proteomes" id="UP000634136">
    <property type="component" value="Unassembled WGS sequence"/>
</dbReference>
<proteinExistence type="predicted"/>
<keyword evidence="4 11" id="KW-0732">Signal</keyword>
<protein>
    <submittedName>
        <fullName evidence="13">Receptor-like protein EIX2</fullName>
    </submittedName>
</protein>
<keyword evidence="14" id="KW-1185">Reference proteome</keyword>
<dbReference type="Pfam" id="PF08263">
    <property type="entry name" value="LRRNT_2"/>
    <property type="match status" value="1"/>
</dbReference>
<dbReference type="PANTHER" id="PTHR48063">
    <property type="entry name" value="LRR RECEPTOR-LIKE KINASE"/>
    <property type="match status" value="1"/>
</dbReference>
<dbReference type="InterPro" id="IPR046956">
    <property type="entry name" value="RLP23-like"/>
</dbReference>
<evidence type="ECO:0000313" key="14">
    <source>
        <dbReference type="Proteomes" id="UP000634136"/>
    </source>
</evidence>
<keyword evidence="9" id="KW-0325">Glycoprotein</keyword>
<evidence type="ECO:0000256" key="4">
    <source>
        <dbReference type="ARBA" id="ARBA00022729"/>
    </source>
</evidence>
<accession>A0A834T834</accession>
<dbReference type="AlphaFoldDB" id="A0A834T834"/>
<evidence type="ECO:0000256" key="3">
    <source>
        <dbReference type="ARBA" id="ARBA00022692"/>
    </source>
</evidence>
<organism evidence="13 14">
    <name type="scientific">Senna tora</name>
    <dbReference type="NCBI Taxonomy" id="362788"/>
    <lineage>
        <taxon>Eukaryota</taxon>
        <taxon>Viridiplantae</taxon>
        <taxon>Streptophyta</taxon>
        <taxon>Embryophyta</taxon>
        <taxon>Tracheophyta</taxon>
        <taxon>Spermatophyta</taxon>
        <taxon>Magnoliopsida</taxon>
        <taxon>eudicotyledons</taxon>
        <taxon>Gunneridae</taxon>
        <taxon>Pentapetalae</taxon>
        <taxon>rosids</taxon>
        <taxon>fabids</taxon>
        <taxon>Fabales</taxon>
        <taxon>Fabaceae</taxon>
        <taxon>Caesalpinioideae</taxon>
        <taxon>Cassia clade</taxon>
        <taxon>Senna</taxon>
    </lineage>
</organism>
<keyword evidence="6 10" id="KW-1133">Transmembrane helix</keyword>
<dbReference type="InterPro" id="IPR032675">
    <property type="entry name" value="LRR_dom_sf"/>
</dbReference>
<dbReference type="PRINTS" id="PR00019">
    <property type="entry name" value="LEURICHRPT"/>
</dbReference>
<dbReference type="PANTHER" id="PTHR48063:SF52">
    <property type="entry name" value="LRR RECEPTOR-LIKE KINASE FAMILY PROTEIN"/>
    <property type="match status" value="1"/>
</dbReference>
<sequence>MVSFSSKISLVLFFLLCATTLFNISNCSNNIQVVRCNEKDQLTLSMFKAGVLDLSNRLSSWSNNEDCCSWIGVLCDNLTGRVTMFDLRGFEMGGEVNLSLLQLQFLNYLDLSFNSFSAISIPPFLLSKSPPNISINLQYLDLSMNYFGMDNLHWLSPFSSLKYLDLTGINLSNETSWLHSVAILPSLSELYLTLCELKLPNWLFNLTSAISYIDLSHNLLSGYIPSTLGNLSSLIYLDLSSNHLNGNLPKSLGQLSNLESLNLEGNSLVGVITEETFSKLSSLETLNLDSTGLELDLDSNYQSLYLGMGVGFAVSFWVVCGSIFCIRAWRHRFFRWFDDVVDGVYVAMALKFKSFSS</sequence>
<feature type="chain" id="PRO_5032577452" evidence="11">
    <location>
        <begin position="28"/>
        <end position="357"/>
    </location>
</feature>
<keyword evidence="7 10" id="KW-0472">Membrane</keyword>
<evidence type="ECO:0000256" key="11">
    <source>
        <dbReference type="SAM" id="SignalP"/>
    </source>
</evidence>
<keyword evidence="5" id="KW-0677">Repeat</keyword>
<evidence type="ECO:0000256" key="10">
    <source>
        <dbReference type="SAM" id="Phobius"/>
    </source>
</evidence>
<evidence type="ECO:0000256" key="7">
    <source>
        <dbReference type="ARBA" id="ARBA00023136"/>
    </source>
</evidence>
<gene>
    <name evidence="13" type="ORF">G2W53_029716</name>
</gene>
<feature type="signal peptide" evidence="11">
    <location>
        <begin position="1"/>
        <end position="27"/>
    </location>
</feature>
<dbReference type="InterPro" id="IPR001611">
    <property type="entry name" value="Leu-rich_rpt"/>
</dbReference>
<evidence type="ECO:0000256" key="2">
    <source>
        <dbReference type="ARBA" id="ARBA00022614"/>
    </source>
</evidence>
<dbReference type="EMBL" id="JAAIUW010000009">
    <property type="protein sequence ID" value="KAF7815747.1"/>
    <property type="molecule type" value="Genomic_DNA"/>
</dbReference>
<comment type="caution">
    <text evidence="13">The sequence shown here is derived from an EMBL/GenBank/DDBJ whole genome shotgun (WGS) entry which is preliminary data.</text>
</comment>
<dbReference type="OrthoDB" id="1432563at2759"/>
<evidence type="ECO:0000259" key="12">
    <source>
        <dbReference type="Pfam" id="PF08263"/>
    </source>
</evidence>
<keyword evidence="3 10" id="KW-0812">Transmembrane</keyword>
<dbReference type="SUPFAM" id="SSF52058">
    <property type="entry name" value="L domain-like"/>
    <property type="match status" value="1"/>
</dbReference>
<feature type="transmembrane region" description="Helical" evidence="10">
    <location>
        <begin position="304"/>
        <end position="326"/>
    </location>
</feature>
<evidence type="ECO:0000256" key="5">
    <source>
        <dbReference type="ARBA" id="ARBA00022737"/>
    </source>
</evidence>
<evidence type="ECO:0000256" key="8">
    <source>
        <dbReference type="ARBA" id="ARBA00023170"/>
    </source>
</evidence>
<keyword evidence="2" id="KW-0433">Leucine-rich repeat</keyword>
<dbReference type="FunFam" id="3.80.10.10:FF:000383">
    <property type="entry name" value="Leucine-rich repeat receptor protein kinase EMS1"/>
    <property type="match status" value="1"/>
</dbReference>
<dbReference type="InterPro" id="IPR013210">
    <property type="entry name" value="LRR_N_plant-typ"/>
</dbReference>
<evidence type="ECO:0000313" key="13">
    <source>
        <dbReference type="EMBL" id="KAF7815747.1"/>
    </source>
</evidence>
<reference evidence="13" key="1">
    <citation type="submission" date="2020-09" db="EMBL/GenBank/DDBJ databases">
        <title>Genome-Enabled Discovery of Anthraquinone Biosynthesis in Senna tora.</title>
        <authorList>
            <person name="Kang S.-H."/>
            <person name="Pandey R.P."/>
            <person name="Lee C.-M."/>
            <person name="Sim J.-S."/>
            <person name="Jeong J.-T."/>
            <person name="Choi B.-S."/>
            <person name="Jung M."/>
            <person name="Ginzburg D."/>
            <person name="Zhao K."/>
            <person name="Won S.Y."/>
            <person name="Oh T.-J."/>
            <person name="Yu Y."/>
            <person name="Kim N.-H."/>
            <person name="Lee O.R."/>
            <person name="Lee T.-H."/>
            <person name="Bashyal P."/>
            <person name="Kim T.-S."/>
            <person name="Lee W.-H."/>
            <person name="Kawkins C."/>
            <person name="Kim C.-K."/>
            <person name="Kim J.S."/>
            <person name="Ahn B.O."/>
            <person name="Rhee S.Y."/>
            <person name="Sohng J.K."/>
        </authorList>
    </citation>
    <scope>NUCLEOTIDE SEQUENCE</scope>
    <source>
        <tissue evidence="13">Leaf</tissue>
    </source>
</reference>
<feature type="domain" description="Leucine-rich repeat-containing N-terminal plant-type" evidence="12">
    <location>
        <begin position="39"/>
        <end position="76"/>
    </location>
</feature>
<keyword evidence="8 13" id="KW-0675">Receptor</keyword>
<evidence type="ECO:0000256" key="9">
    <source>
        <dbReference type="ARBA" id="ARBA00023180"/>
    </source>
</evidence>
<dbReference type="Pfam" id="PF13855">
    <property type="entry name" value="LRR_8"/>
    <property type="match status" value="1"/>
</dbReference>